<feature type="transmembrane region" description="Helical" evidence="2">
    <location>
        <begin position="1634"/>
        <end position="1657"/>
    </location>
</feature>
<feature type="transmembrane region" description="Helical" evidence="2">
    <location>
        <begin position="814"/>
        <end position="832"/>
    </location>
</feature>
<feature type="transmembrane region" description="Helical" evidence="2">
    <location>
        <begin position="1710"/>
        <end position="1733"/>
    </location>
</feature>
<feature type="transmembrane region" description="Helical" evidence="2">
    <location>
        <begin position="1373"/>
        <end position="1391"/>
    </location>
</feature>
<feature type="transmembrane region" description="Helical" evidence="2">
    <location>
        <begin position="500"/>
        <end position="519"/>
    </location>
</feature>
<proteinExistence type="predicted"/>
<feature type="transmembrane region" description="Helical" evidence="2">
    <location>
        <begin position="358"/>
        <end position="379"/>
    </location>
</feature>
<feature type="transmembrane region" description="Helical" evidence="2">
    <location>
        <begin position="1403"/>
        <end position="1425"/>
    </location>
</feature>
<keyword evidence="2" id="KW-0472">Membrane</keyword>
<feature type="transmembrane region" description="Helical" evidence="2">
    <location>
        <begin position="1343"/>
        <end position="1361"/>
    </location>
</feature>
<feature type="transmembrane region" description="Helical" evidence="2">
    <location>
        <begin position="756"/>
        <end position="774"/>
    </location>
</feature>
<comment type="caution">
    <text evidence="3">The sequence shown here is derived from an EMBL/GenBank/DDBJ whole genome shotgun (WGS) entry which is preliminary data.</text>
</comment>
<feature type="transmembrane region" description="Helical" evidence="2">
    <location>
        <begin position="1864"/>
        <end position="1882"/>
    </location>
</feature>
<feature type="transmembrane region" description="Helical" evidence="2">
    <location>
        <begin position="1762"/>
        <end position="1786"/>
    </location>
</feature>
<feature type="transmembrane region" description="Helical" evidence="2">
    <location>
        <begin position="435"/>
        <end position="461"/>
    </location>
</feature>
<feature type="transmembrane region" description="Helical" evidence="2">
    <location>
        <begin position="716"/>
        <end position="736"/>
    </location>
</feature>
<feature type="transmembrane region" description="Helical" evidence="2">
    <location>
        <begin position="1678"/>
        <end position="1698"/>
    </location>
</feature>
<dbReference type="RefSeq" id="WP_250929214.1">
    <property type="nucleotide sequence ID" value="NZ_JAMQBK010000032.1"/>
</dbReference>
<reference evidence="3 4" key="1">
    <citation type="journal article" date="2022" name="Syst. Appl. Microbiol.">
        <title>Rhodopirellula aestuarii sp. nov., a novel member of the genus Rhodopirellula isolated from brackish sediments collected in the Tagus River estuary, Portugal.</title>
        <authorList>
            <person name="Vitorino I.R."/>
            <person name="Klimek D."/>
            <person name="Calusinska M."/>
            <person name="Lobo-da-Cunha A."/>
            <person name="Vasconcelos V."/>
            <person name="Lage O.M."/>
        </authorList>
    </citation>
    <scope>NUCLEOTIDE SEQUENCE [LARGE SCALE GENOMIC DNA]</scope>
    <source>
        <strain evidence="3 4">ICT_H3.1</strain>
    </source>
</reference>
<feature type="transmembrane region" description="Helical" evidence="2">
    <location>
        <begin position="1186"/>
        <end position="1204"/>
    </location>
</feature>
<feature type="transmembrane region" description="Helical" evidence="2">
    <location>
        <begin position="630"/>
        <end position="649"/>
    </location>
</feature>
<feature type="transmembrane region" description="Helical" evidence="2">
    <location>
        <begin position="1225"/>
        <end position="1247"/>
    </location>
</feature>
<feature type="transmembrane region" description="Helical" evidence="2">
    <location>
        <begin position="1889"/>
        <end position="1909"/>
    </location>
</feature>
<feature type="region of interest" description="Disordered" evidence="1">
    <location>
        <begin position="126"/>
        <end position="171"/>
    </location>
</feature>
<keyword evidence="4" id="KW-1185">Reference proteome</keyword>
<feature type="transmembrane region" description="Helical" evidence="2">
    <location>
        <begin position="408"/>
        <end position="429"/>
    </location>
</feature>
<evidence type="ECO:0000313" key="4">
    <source>
        <dbReference type="Proteomes" id="UP001202961"/>
    </source>
</evidence>
<feature type="transmembrane region" description="Helical" evidence="2">
    <location>
        <begin position="999"/>
        <end position="1022"/>
    </location>
</feature>
<feature type="transmembrane region" description="Helical" evidence="2">
    <location>
        <begin position="473"/>
        <end position="494"/>
    </location>
</feature>
<dbReference type="Proteomes" id="UP001202961">
    <property type="component" value="Unassembled WGS sequence"/>
</dbReference>
<feature type="transmembrane region" description="Helical" evidence="2">
    <location>
        <begin position="1161"/>
        <end position="1180"/>
    </location>
</feature>
<feature type="transmembrane region" description="Helical" evidence="2">
    <location>
        <begin position="1995"/>
        <end position="2015"/>
    </location>
</feature>
<feature type="transmembrane region" description="Helical" evidence="2">
    <location>
        <begin position="2021"/>
        <end position="2042"/>
    </location>
</feature>
<feature type="transmembrane region" description="Helical" evidence="2">
    <location>
        <begin position="960"/>
        <end position="979"/>
    </location>
</feature>
<feature type="transmembrane region" description="Helical" evidence="2">
    <location>
        <begin position="1551"/>
        <end position="1569"/>
    </location>
</feature>
<evidence type="ECO:0000313" key="3">
    <source>
        <dbReference type="EMBL" id="MCM2371579.1"/>
    </source>
</evidence>
<feature type="transmembrane region" description="Helical" evidence="2">
    <location>
        <begin position="1792"/>
        <end position="1812"/>
    </location>
</feature>
<feature type="transmembrane region" description="Helical" evidence="2">
    <location>
        <begin position="1120"/>
        <end position="1140"/>
    </location>
</feature>
<organism evidence="3 4">
    <name type="scientific">Aporhodopirellula aestuarii</name>
    <dbReference type="NCBI Taxonomy" id="2950107"/>
    <lineage>
        <taxon>Bacteria</taxon>
        <taxon>Pseudomonadati</taxon>
        <taxon>Planctomycetota</taxon>
        <taxon>Planctomycetia</taxon>
        <taxon>Pirellulales</taxon>
        <taxon>Pirellulaceae</taxon>
        <taxon>Aporhodopirellula</taxon>
    </lineage>
</organism>
<keyword evidence="2" id="KW-0812">Transmembrane</keyword>
<feature type="transmembrane region" description="Helical" evidence="2">
    <location>
        <begin position="1311"/>
        <end position="1331"/>
    </location>
</feature>
<keyword evidence="2" id="KW-1133">Transmembrane helix</keyword>
<name>A0ABT0U3T2_9BACT</name>
<feature type="transmembrane region" description="Helical" evidence="2">
    <location>
        <begin position="1503"/>
        <end position="1524"/>
    </location>
</feature>
<feature type="transmembrane region" description="Helical" evidence="2">
    <location>
        <begin position="1253"/>
        <end position="1275"/>
    </location>
</feature>
<protein>
    <submittedName>
        <fullName evidence="3">Uncharacterized protein</fullName>
    </submittedName>
</protein>
<sequence length="2061" mass="218601">MATIFYILVVWAFITALGHGTWLTVQAVYQRLFGVDGSNGETQLGRLAGRLPPSWRPKGQPERPSPVKDIAAFERMVDALTATEEISAETAGELKAKAREFAGLEVASPSSEMVSPPASPAILPAESGAVPTPAKTHAVTASPEPAGDLMTSVSAPPAASVWAGSPGTTQLGAETQTLSDEAHGPSRQPMPAKRALSEVVTSFLADHNIRWGELVAGLMIVVCSIGLVVSLWSTITSKHRVVPSLIFMSADAAIFAAGLYTMRRWKLRHTSRAVLIIATLLVPLCVLAGLAAAGASIDTVSLASPVTLAAIVIGTAVCGWLMWQASLALVGRGGAVSLTTSVVVPTLCLPLLPAAGRLLGVSAGSFVIVPAIVTAITLVMPTRRHFRLRGGEADRMMKVGQRFWKNHWLHLGVAIASLASVVVYAAFLYQADGRAAWIQIAIATVPVWVSLAMVHGGFARILANQSKWATPRFICVVIGVIAVGCSLAITPASIEQVRWLWAHALAMSVAMAVVGALLYRRPRLAEASVPVGVAAMLSSPFWLAGEAWSDVPVWRAFMGGEPLLVAITIAALGAVIGLVLSRKRGDTGATAVQPSMVRMAIVPALWGSVAGVQAMVLSIAPASWLGMLPVWGLACVLFAAMVSAAVAAVGKPILAWVSAIAGTCFWITCLGLVRWSEGQPVVDYESLSLGLLGLSGSMLALAIGGKLGWGEKSLVAVGRFVEVSAASACGVVGWLATQAALGFASESIVSPQWGTSGWMIAAASGLLAIGAIFVRQRRYLQIAMFVSAAAIYCGVTHYGRVELWFSPAWRSGDALWNLAGVTVAAAMLWLLIREAARFVPDRFDNPLTADPAWSRRTMPDGWMLLVALGLLVVAVVWRYVAILTGPLGTPLDRWFVVDSELDVRALGRLALLACLGGGVWLSQFREPSRSMHRVLGAVGAISGLLLAMAISAYLTELPSLRLIATTTLACGGVIAAWGISRWITRRDVESPNTSLEDRVVGAGVVGVLVSLGSAVLLSSNWWKPLSEGLPPDRWSTLAVASWWVAASLALLFSNRLFGERGEVDDAGPGLAGSNASEQGDVLVTGAMGRAVDASRVLSALLLPAAIGISVPVFYATEEVVWWQASALGSVLWLAIAWLGNRSGVGTSGEPDVDQGAALSRGWIGAVGLLSAGMVLAGLMSESAWTISWSLPLGPIVSMLALAVCCRETSLGSSQWGISRLSVVRVVPFVLPVMSGHLACLAIAMGWIAVADSLLVVMACGLLGSFASAVLVWRGFAQLQAWHVSVQAVLLFVIAFLCLDGAFDVAVGYEGWVSWLGFAGQVIGAVALMRFAVADVSAGTFRPIAVLPRTLGWFVVLAGAFLLATHPDIPSGDLVQMTCVFGWIGACTVLWRSDRLTVHGYAQVARADLGVSTLLVLLLLASVFMLDVNMRWRGVGATNLSSVMGGFQFVIAWGVAASAWLRPALASTRPVSMWTVSMWLIAAGSAVLAKSLSRVWQVESDVSWVIAILAATSSMSVMVWGLGSLERLRSRLEAMVVRGPVVDRLGTAVERVVIGLVFFGTLVSVGLVLSEADANWVRLSVLAIGISAWSLFQLAEQTQPTISDAAMRRRNGCVSVGLWTLGLIAVLGQPDASEWALTATMRLLIASVLAIGVILLMVPRLLGGAFLARWQQALRRGGILSAGVAAVSLVIMLGIEMVVRSSAMGIPGIAMPLVVVVAIILGGLALMAGVVAVLSGPAVGQPLAGMAGQKNWLHLDDSRRRQLLYAAQAIAALTWLHLFLCRSSIAFLGLRQVWPYIVMLIAFASIGLTQWAIRRGDAVLSETMRRTAMFLPMIPIVGFWLSGSYASMLHSQDWSWTFYRGTTSYQGLLVVGAIYYGVMSAMWKRGLPRVATVVLANGALWVMLTQMPGWDFLTHPQAWLIPPAVCVLAVAYWQRDQLDPTVGSAIRYGATLVIYLSSTADMLMSEIGSSLWGPVILVLLSLAGMLAGVMLRIKPFLYLGAIFIFMGVTSMVWHATQSIDAVWPWWVFGITTGLLLLSALAGIEKHRGRLQQWSDELAKWEN</sequence>
<feature type="transmembrane region" description="Helical" evidence="2">
    <location>
        <begin position="1472"/>
        <end position="1491"/>
    </location>
</feature>
<feature type="transmembrane region" description="Helical" evidence="2">
    <location>
        <begin position="214"/>
        <end position="235"/>
    </location>
</feature>
<accession>A0ABT0U3T2</accession>
<feature type="transmembrane region" description="Helical" evidence="2">
    <location>
        <begin position="1034"/>
        <end position="1052"/>
    </location>
</feature>
<evidence type="ECO:0000256" key="2">
    <source>
        <dbReference type="SAM" id="Phobius"/>
    </source>
</evidence>
<feature type="transmembrane region" description="Helical" evidence="2">
    <location>
        <begin position="601"/>
        <end position="624"/>
    </location>
</feature>
<feature type="transmembrane region" description="Helical" evidence="2">
    <location>
        <begin position="1611"/>
        <end position="1628"/>
    </location>
</feature>
<feature type="transmembrane region" description="Helical" evidence="2">
    <location>
        <begin position="1824"/>
        <end position="1844"/>
    </location>
</feature>
<feature type="transmembrane region" description="Helical" evidence="2">
    <location>
        <begin position="1287"/>
        <end position="1305"/>
    </location>
</feature>
<feature type="transmembrane region" description="Helical" evidence="2">
    <location>
        <begin position="303"/>
        <end position="323"/>
    </location>
</feature>
<feature type="transmembrane region" description="Helical" evidence="2">
    <location>
        <begin position="862"/>
        <end position="885"/>
    </location>
</feature>
<dbReference type="EMBL" id="JAMQBK010000032">
    <property type="protein sequence ID" value="MCM2371579.1"/>
    <property type="molecule type" value="Genomic_DNA"/>
</dbReference>
<feature type="transmembrane region" description="Helical" evidence="2">
    <location>
        <begin position="273"/>
        <end position="297"/>
    </location>
</feature>
<feature type="transmembrane region" description="Helical" evidence="2">
    <location>
        <begin position="1437"/>
        <end position="1460"/>
    </location>
</feature>
<feature type="transmembrane region" description="Helical" evidence="2">
    <location>
        <begin position="1575"/>
        <end position="1591"/>
    </location>
</feature>
<feature type="transmembrane region" description="Helical" evidence="2">
    <location>
        <begin position="1970"/>
        <end position="1988"/>
    </location>
</feature>
<feature type="transmembrane region" description="Helical" evidence="2">
    <location>
        <begin position="656"/>
        <end position="675"/>
    </location>
</feature>
<feature type="transmembrane region" description="Helical" evidence="2">
    <location>
        <begin position="563"/>
        <end position="580"/>
    </location>
</feature>
<feature type="transmembrane region" description="Helical" evidence="2">
    <location>
        <begin position="1096"/>
        <end position="1114"/>
    </location>
</feature>
<feature type="transmembrane region" description="Helical" evidence="2">
    <location>
        <begin position="335"/>
        <end position="352"/>
    </location>
</feature>
<feature type="transmembrane region" description="Helical" evidence="2">
    <location>
        <begin position="524"/>
        <end position="543"/>
    </location>
</feature>
<feature type="transmembrane region" description="Helical" evidence="2">
    <location>
        <begin position="241"/>
        <end position="261"/>
    </location>
</feature>
<feature type="transmembrane region" description="Helical" evidence="2">
    <location>
        <begin position="905"/>
        <end position="922"/>
    </location>
</feature>
<gene>
    <name evidence="3" type="ORF">NB063_13285</name>
</gene>
<feature type="transmembrane region" description="Helical" evidence="2">
    <location>
        <begin position="687"/>
        <end position="704"/>
    </location>
</feature>
<feature type="transmembrane region" description="Helical" evidence="2">
    <location>
        <begin position="6"/>
        <end position="25"/>
    </location>
</feature>
<feature type="transmembrane region" description="Helical" evidence="2">
    <location>
        <begin position="934"/>
        <end position="954"/>
    </location>
</feature>
<feature type="transmembrane region" description="Helical" evidence="2">
    <location>
        <begin position="779"/>
        <end position="799"/>
    </location>
</feature>
<evidence type="ECO:0000256" key="1">
    <source>
        <dbReference type="SAM" id="MobiDB-lite"/>
    </source>
</evidence>
<feature type="compositionally biased region" description="Low complexity" evidence="1">
    <location>
        <begin position="152"/>
        <end position="167"/>
    </location>
</feature>